<gene>
    <name evidence="1" type="ORF">C8F04DRAFT_1181031</name>
</gene>
<comment type="caution">
    <text evidence="1">The sequence shown here is derived from an EMBL/GenBank/DDBJ whole genome shotgun (WGS) entry which is preliminary data.</text>
</comment>
<name>A0AAD6X2X9_9AGAR</name>
<evidence type="ECO:0000313" key="2">
    <source>
        <dbReference type="Proteomes" id="UP001218188"/>
    </source>
</evidence>
<reference evidence="1" key="1">
    <citation type="submission" date="2023-03" db="EMBL/GenBank/DDBJ databases">
        <title>Massive genome expansion in bonnet fungi (Mycena s.s.) driven by repeated elements and novel gene families across ecological guilds.</title>
        <authorList>
            <consortium name="Lawrence Berkeley National Laboratory"/>
            <person name="Harder C.B."/>
            <person name="Miyauchi S."/>
            <person name="Viragh M."/>
            <person name="Kuo A."/>
            <person name="Thoen E."/>
            <person name="Andreopoulos B."/>
            <person name="Lu D."/>
            <person name="Skrede I."/>
            <person name="Drula E."/>
            <person name="Henrissat B."/>
            <person name="Morin E."/>
            <person name="Kohler A."/>
            <person name="Barry K."/>
            <person name="LaButti K."/>
            <person name="Morin E."/>
            <person name="Salamov A."/>
            <person name="Lipzen A."/>
            <person name="Mereny Z."/>
            <person name="Hegedus B."/>
            <person name="Baldrian P."/>
            <person name="Stursova M."/>
            <person name="Weitz H."/>
            <person name="Taylor A."/>
            <person name="Grigoriev I.V."/>
            <person name="Nagy L.G."/>
            <person name="Martin F."/>
            <person name="Kauserud H."/>
        </authorList>
    </citation>
    <scope>NUCLEOTIDE SEQUENCE</scope>
    <source>
        <strain evidence="1">CBHHK200</strain>
    </source>
</reference>
<keyword evidence="2" id="KW-1185">Reference proteome</keyword>
<proteinExistence type="predicted"/>
<sequence>MPVLAVEVLNRLVAHPQLVLNLQFQQVIHFLGFTRRIWPEIVGTSEVIPTILPLPAAAFLSSALVVPPEIITLCWVAFADIAATLQQDPLPPPLDDSFRLHADSHRIACHTRYYHNYYVKEDELTETMSREWVTSHKGRISFRGFPSLFEGASDGSPVWNIQPTRQKPTVHTNKITT</sequence>
<dbReference type="EMBL" id="JARJCM010000040">
    <property type="protein sequence ID" value="KAJ7037013.1"/>
    <property type="molecule type" value="Genomic_DNA"/>
</dbReference>
<accession>A0AAD6X2X9</accession>
<protein>
    <submittedName>
        <fullName evidence="1">Uncharacterized protein</fullName>
    </submittedName>
</protein>
<organism evidence="1 2">
    <name type="scientific">Mycena alexandri</name>
    <dbReference type="NCBI Taxonomy" id="1745969"/>
    <lineage>
        <taxon>Eukaryota</taxon>
        <taxon>Fungi</taxon>
        <taxon>Dikarya</taxon>
        <taxon>Basidiomycota</taxon>
        <taxon>Agaricomycotina</taxon>
        <taxon>Agaricomycetes</taxon>
        <taxon>Agaricomycetidae</taxon>
        <taxon>Agaricales</taxon>
        <taxon>Marasmiineae</taxon>
        <taxon>Mycenaceae</taxon>
        <taxon>Mycena</taxon>
    </lineage>
</organism>
<dbReference type="AlphaFoldDB" id="A0AAD6X2X9"/>
<evidence type="ECO:0000313" key="1">
    <source>
        <dbReference type="EMBL" id="KAJ7037013.1"/>
    </source>
</evidence>
<dbReference type="Proteomes" id="UP001218188">
    <property type="component" value="Unassembled WGS sequence"/>
</dbReference>